<dbReference type="EMBL" id="NGMM01000005">
    <property type="protein sequence ID" value="OTP13701.1"/>
    <property type="molecule type" value="Genomic_DNA"/>
</dbReference>
<dbReference type="AlphaFoldDB" id="A0A242K471"/>
<dbReference type="OrthoDB" id="2942324at2"/>
<dbReference type="EMBL" id="CP147247">
    <property type="protein sequence ID" value="WYJ89907.1"/>
    <property type="molecule type" value="Genomic_DNA"/>
</dbReference>
<protein>
    <submittedName>
        <fullName evidence="1">Uncharacterized protein</fullName>
    </submittedName>
</protein>
<reference evidence="2" key="3">
    <citation type="submission" date="2024-03" db="EMBL/GenBank/DDBJ databases">
        <title>The Genome Sequence of Enterococcus sp. DIV0242b.</title>
        <authorList>
            <consortium name="The Broad Institute Genomics Platform"/>
            <consortium name="The Broad Institute Microbial Omics Core"/>
            <consortium name="The Broad Institute Genomic Center for Infectious Diseases"/>
            <person name="Earl A."/>
            <person name="Manson A."/>
            <person name="Gilmore M."/>
            <person name="Schwartman J."/>
            <person name="Shea T."/>
            <person name="Abouelleil A."/>
            <person name="Cao P."/>
            <person name="Chapman S."/>
            <person name="Cusick C."/>
            <person name="Young S."/>
            <person name="Neafsey D."/>
            <person name="Nusbaum C."/>
            <person name="Birren B."/>
        </authorList>
    </citation>
    <scope>NUCLEOTIDE SEQUENCE</scope>
    <source>
        <strain evidence="2">9E7_DIV0242</strain>
    </source>
</reference>
<evidence type="ECO:0000313" key="3">
    <source>
        <dbReference type="Proteomes" id="UP000195141"/>
    </source>
</evidence>
<keyword evidence="3" id="KW-1185">Reference proteome</keyword>
<sequence length="225" mass="25961">MTEQKEQRKEFINEKMPKIHGDSKWYRKHLKERLTHAYMCTDFSFDWPNSHDGDLLKLTNQLLLVLDQEENEQKPQETFEVGEYYSFEFSGKREIFKVISVSEGRMSVKSYKVQADIFIKFDSYTTGNSIAVTDSKAATAEEISLFKRAEHFHKRGRKLDEIKPGDLIEHDGQLNVVGPDTSYGYVRVDVRGNTHSIAEMIEVNLIMTAEELEAAAEAQKNSLEN</sequence>
<evidence type="ECO:0000313" key="2">
    <source>
        <dbReference type="EMBL" id="WYJ89907.1"/>
    </source>
</evidence>
<evidence type="ECO:0000313" key="1">
    <source>
        <dbReference type="EMBL" id="OTP13701.1"/>
    </source>
</evidence>
<reference evidence="2" key="2">
    <citation type="submission" date="2017-05" db="EMBL/GenBank/DDBJ databases">
        <authorList>
            <consortium name="The Broad Institute Genomics Platform"/>
            <consortium name="The Broad Institute Genomic Center for Infectious Diseases"/>
            <person name="Earl A."/>
            <person name="Manson A."/>
            <person name="Schwartman J."/>
            <person name="Gilmore M."/>
            <person name="Abouelleil A."/>
            <person name="Cao P."/>
            <person name="Chapman S."/>
            <person name="Cusick C."/>
            <person name="Shea T."/>
            <person name="Young S."/>
            <person name="Neafsey D."/>
            <person name="Nusbaum C."/>
            <person name="Birren B."/>
        </authorList>
    </citation>
    <scope>NUCLEOTIDE SEQUENCE</scope>
    <source>
        <strain evidence="2">9E7_DIV0242</strain>
    </source>
</reference>
<organism evidence="1">
    <name type="scientific">Candidatus Enterococcus clewellii</name>
    <dbReference type="NCBI Taxonomy" id="1834193"/>
    <lineage>
        <taxon>Bacteria</taxon>
        <taxon>Bacillati</taxon>
        <taxon>Bacillota</taxon>
        <taxon>Bacilli</taxon>
        <taxon>Lactobacillales</taxon>
        <taxon>Enterococcaceae</taxon>
        <taxon>Enterococcus</taxon>
    </lineage>
</organism>
<name>A0A242K471_9ENTE</name>
<dbReference type="Proteomes" id="UP000195141">
    <property type="component" value="Chromosome"/>
</dbReference>
<reference evidence="1" key="1">
    <citation type="submission" date="2017-05" db="EMBL/GenBank/DDBJ databases">
        <title>The Genome Sequence of Enterococcus sp. 9E7_DIV0242.</title>
        <authorList>
            <consortium name="The Broad Institute Genomics Platform"/>
            <consortium name="The Broad Institute Genomic Center for Infectious Diseases"/>
            <person name="Earl A."/>
            <person name="Manson A."/>
            <person name="Schwartman J."/>
            <person name="Gilmore M."/>
            <person name="Abouelleil A."/>
            <person name="Cao P."/>
            <person name="Chapman S."/>
            <person name="Cusick C."/>
            <person name="Shea T."/>
            <person name="Young S."/>
            <person name="Neafsey D."/>
            <person name="Nusbaum C."/>
            <person name="Birren B."/>
        </authorList>
    </citation>
    <scope>NUCLEOTIDE SEQUENCE [LARGE SCALE GENOMIC DNA]</scope>
    <source>
        <strain evidence="1">9E7_DIV0242</strain>
    </source>
</reference>
<dbReference type="RefSeq" id="WP_086350174.1">
    <property type="nucleotide sequence ID" value="NZ_CP147247.1"/>
</dbReference>
<accession>A0A242K471</accession>
<gene>
    <name evidence="2" type="ORF">A5888_001635</name>
    <name evidence="1" type="ORF">A5888_003179</name>
</gene>
<proteinExistence type="predicted"/>